<dbReference type="PANTHER" id="PTHR43133:SF45">
    <property type="entry name" value="RNA POLYMERASE ECF-TYPE SIGMA FACTOR"/>
    <property type="match status" value="1"/>
</dbReference>
<protein>
    <submittedName>
        <fullName evidence="8">RNA polymerase sigma factor sigM</fullName>
    </submittedName>
</protein>
<keyword evidence="3" id="KW-0731">Sigma factor</keyword>
<dbReference type="AlphaFoldDB" id="A0AAJ4XA71"/>
<evidence type="ECO:0000256" key="1">
    <source>
        <dbReference type="ARBA" id="ARBA00010641"/>
    </source>
</evidence>
<dbReference type="InterPro" id="IPR014284">
    <property type="entry name" value="RNA_pol_sigma-70_dom"/>
</dbReference>
<dbReference type="InterPro" id="IPR036388">
    <property type="entry name" value="WH-like_DNA-bd_sf"/>
</dbReference>
<dbReference type="InterPro" id="IPR007627">
    <property type="entry name" value="RNA_pol_sigma70_r2"/>
</dbReference>
<accession>A0AAJ4XA71</accession>
<name>A0AAJ4XA71_9SPHI</name>
<dbReference type="SUPFAM" id="SSF88659">
    <property type="entry name" value="Sigma3 and sigma4 domains of RNA polymerase sigma factors"/>
    <property type="match status" value="1"/>
</dbReference>
<evidence type="ECO:0000256" key="4">
    <source>
        <dbReference type="ARBA" id="ARBA00023163"/>
    </source>
</evidence>
<dbReference type="InterPro" id="IPR013324">
    <property type="entry name" value="RNA_pol_sigma_r3/r4-like"/>
</dbReference>
<evidence type="ECO:0000256" key="5">
    <source>
        <dbReference type="SAM" id="Coils"/>
    </source>
</evidence>
<dbReference type="Gene3D" id="1.10.10.10">
    <property type="entry name" value="Winged helix-like DNA-binding domain superfamily/Winged helix DNA-binding domain"/>
    <property type="match status" value="1"/>
</dbReference>
<dbReference type="Gene3D" id="1.10.1740.10">
    <property type="match status" value="1"/>
</dbReference>
<dbReference type="Proteomes" id="UP000215355">
    <property type="component" value="Chromosome 1"/>
</dbReference>
<feature type="coiled-coil region" evidence="5">
    <location>
        <begin position="103"/>
        <end position="130"/>
    </location>
</feature>
<proteinExistence type="inferred from homology"/>
<dbReference type="EMBL" id="LT906468">
    <property type="protein sequence ID" value="SNV48006.1"/>
    <property type="molecule type" value="Genomic_DNA"/>
</dbReference>
<dbReference type="InterPro" id="IPR039425">
    <property type="entry name" value="RNA_pol_sigma-70-like"/>
</dbReference>
<dbReference type="SUPFAM" id="SSF88946">
    <property type="entry name" value="Sigma2 domain of RNA polymerase sigma factors"/>
    <property type="match status" value="1"/>
</dbReference>
<feature type="domain" description="RNA polymerase sigma-70 region 2" evidence="6">
    <location>
        <begin position="14"/>
        <end position="81"/>
    </location>
</feature>
<keyword evidence="2" id="KW-0805">Transcription regulation</keyword>
<keyword evidence="5" id="KW-0175">Coiled coil</keyword>
<evidence type="ECO:0000259" key="6">
    <source>
        <dbReference type="Pfam" id="PF04542"/>
    </source>
</evidence>
<evidence type="ECO:0000256" key="2">
    <source>
        <dbReference type="ARBA" id="ARBA00023015"/>
    </source>
</evidence>
<sequence length="169" mass="19945">MNSTYKSDQFLAVVQANKGIIYKVANSYCKDAEDRKDLVQEIIVQLWKSFDNYNERFAYSTWIYKIALNVSISSFRRESRRKEVNGPITDSILFFEDQSEDGREEEISLLQKFIQELRELERALMLLYLDEKSYKEIAEIVGISETNVATKISRIKKILKQKFEQYNRG</sequence>
<evidence type="ECO:0000256" key="3">
    <source>
        <dbReference type="ARBA" id="ARBA00023082"/>
    </source>
</evidence>
<dbReference type="Pfam" id="PF08281">
    <property type="entry name" value="Sigma70_r4_2"/>
    <property type="match status" value="1"/>
</dbReference>
<dbReference type="KEGG" id="smiz:4412673_01466"/>
<feature type="domain" description="RNA polymerase sigma factor 70 region 4 type 2" evidence="7">
    <location>
        <begin position="109"/>
        <end position="158"/>
    </location>
</feature>
<dbReference type="GO" id="GO:0016987">
    <property type="term" value="F:sigma factor activity"/>
    <property type="evidence" value="ECO:0007669"/>
    <property type="project" value="UniProtKB-KW"/>
</dbReference>
<evidence type="ECO:0000313" key="9">
    <source>
        <dbReference type="Proteomes" id="UP000215355"/>
    </source>
</evidence>
<dbReference type="RefSeq" id="WP_093095366.1">
    <property type="nucleotide sequence ID" value="NZ_FNGK01000001.1"/>
</dbReference>
<dbReference type="InterPro" id="IPR013249">
    <property type="entry name" value="RNA_pol_sigma70_r4_t2"/>
</dbReference>
<reference evidence="8 9" key="1">
    <citation type="submission" date="2017-06" db="EMBL/GenBank/DDBJ databases">
        <authorList>
            <consortium name="Pathogen Informatics"/>
        </authorList>
    </citation>
    <scope>NUCLEOTIDE SEQUENCE [LARGE SCALE GENOMIC DNA]</scope>
    <source>
        <strain evidence="8 9">NCTC12149</strain>
    </source>
</reference>
<keyword evidence="4" id="KW-0804">Transcription</keyword>
<organism evidence="8 9">
    <name type="scientific">Sphingobacterium mizutaii</name>
    <dbReference type="NCBI Taxonomy" id="1010"/>
    <lineage>
        <taxon>Bacteria</taxon>
        <taxon>Pseudomonadati</taxon>
        <taxon>Bacteroidota</taxon>
        <taxon>Sphingobacteriia</taxon>
        <taxon>Sphingobacteriales</taxon>
        <taxon>Sphingobacteriaceae</taxon>
        <taxon>Sphingobacterium</taxon>
    </lineage>
</organism>
<gene>
    <name evidence="8" type="primary">sigM_2</name>
    <name evidence="8" type="ORF">SAMEA4412673_01466</name>
</gene>
<evidence type="ECO:0000313" key="8">
    <source>
        <dbReference type="EMBL" id="SNV48006.1"/>
    </source>
</evidence>
<comment type="similarity">
    <text evidence="1">Belongs to the sigma-70 factor family. ECF subfamily.</text>
</comment>
<dbReference type="Pfam" id="PF04542">
    <property type="entry name" value="Sigma70_r2"/>
    <property type="match status" value="1"/>
</dbReference>
<dbReference type="GO" id="GO:0006352">
    <property type="term" value="P:DNA-templated transcription initiation"/>
    <property type="evidence" value="ECO:0007669"/>
    <property type="project" value="InterPro"/>
</dbReference>
<evidence type="ECO:0000259" key="7">
    <source>
        <dbReference type="Pfam" id="PF08281"/>
    </source>
</evidence>
<dbReference type="NCBIfam" id="TIGR02937">
    <property type="entry name" value="sigma70-ECF"/>
    <property type="match status" value="1"/>
</dbReference>
<dbReference type="GO" id="GO:0003677">
    <property type="term" value="F:DNA binding"/>
    <property type="evidence" value="ECO:0007669"/>
    <property type="project" value="InterPro"/>
</dbReference>
<dbReference type="InterPro" id="IPR013325">
    <property type="entry name" value="RNA_pol_sigma_r2"/>
</dbReference>
<dbReference type="PANTHER" id="PTHR43133">
    <property type="entry name" value="RNA POLYMERASE ECF-TYPE SIGMA FACTO"/>
    <property type="match status" value="1"/>
</dbReference>